<dbReference type="PANTHER" id="PTHR47435">
    <property type="entry name" value="KELCH REPEAT PROTEIN (AFU_ORTHOLOGUE AFUA_5G12780)"/>
    <property type="match status" value="1"/>
</dbReference>
<evidence type="ECO:0000256" key="2">
    <source>
        <dbReference type="ARBA" id="ARBA00023004"/>
    </source>
</evidence>
<evidence type="ECO:0000313" key="4">
    <source>
        <dbReference type="Proteomes" id="UP000054771"/>
    </source>
</evidence>
<accession>A0A0U5C6D3</accession>
<dbReference type="AlphaFoldDB" id="A0A0U5C6D3"/>
<dbReference type="STRING" id="454130.A0A0U5C6D3"/>
<proteinExistence type="predicted"/>
<dbReference type="EMBL" id="CDMC01000004">
    <property type="protein sequence ID" value="CEL03914.1"/>
    <property type="molecule type" value="Genomic_DNA"/>
</dbReference>
<dbReference type="GO" id="GO:0019760">
    <property type="term" value="P:glucosinolate metabolic process"/>
    <property type="evidence" value="ECO:0007669"/>
    <property type="project" value="UniProtKB-ARBA"/>
</dbReference>
<dbReference type="PANTHER" id="PTHR47435:SF4">
    <property type="entry name" value="KELCH REPEAT PROTEIN (AFU_ORTHOLOGUE AFUA_5G12780)"/>
    <property type="match status" value="1"/>
</dbReference>
<organism evidence="3 4">
    <name type="scientific">Aspergillus calidoustus</name>
    <dbReference type="NCBI Taxonomy" id="454130"/>
    <lineage>
        <taxon>Eukaryota</taxon>
        <taxon>Fungi</taxon>
        <taxon>Dikarya</taxon>
        <taxon>Ascomycota</taxon>
        <taxon>Pezizomycotina</taxon>
        <taxon>Eurotiomycetes</taxon>
        <taxon>Eurotiomycetidae</taxon>
        <taxon>Eurotiales</taxon>
        <taxon>Aspergillaceae</taxon>
        <taxon>Aspergillus</taxon>
        <taxon>Aspergillus subgen. Nidulantes</taxon>
    </lineage>
</organism>
<evidence type="ECO:0000256" key="1">
    <source>
        <dbReference type="ARBA" id="ARBA00022737"/>
    </source>
</evidence>
<sequence>MARAIWKKLTSDPSIQRSSQVLSVIGNDAYIYGGELRPREPVDSSVYRIPLDSGLTSNAQIITLSSTDPTPQPRVGTASATIGDKIYLFSGRGGVAMAPVEERGSLWVFDTKATSWSQLSPGPGSPFPQGRSYHALTSNGTDTIYLHAGCPTTDRLSDLWAFDITSKIWKELPSAPGPARGGTSIAFSNGKIYRMNGFDGKTEQGGALDVFDVAANGWTTMTFPADGVSGPEARSVAALLAVTIAGRDSLVTLFGERDPSSLGHAGAGKMLGDVWVFDIEDHKWSQVSVTGGDGADEKPAPRGWFDADVFAIHGRPSGLVVHGGLSESNERLGDVWVLEFE</sequence>
<gene>
    <name evidence="3" type="ORF">ASPCAL05051</name>
</gene>
<keyword evidence="1" id="KW-0677">Repeat</keyword>
<dbReference type="OrthoDB" id="10250130at2759"/>
<dbReference type="OMA" id="PARGWFD"/>
<evidence type="ECO:0000313" key="3">
    <source>
        <dbReference type="EMBL" id="CEL03914.1"/>
    </source>
</evidence>
<dbReference type="Pfam" id="PF24681">
    <property type="entry name" value="Kelch_KLHDC2_KLHL20_DRC7"/>
    <property type="match status" value="1"/>
</dbReference>
<dbReference type="SUPFAM" id="SSF117281">
    <property type="entry name" value="Kelch motif"/>
    <property type="match status" value="2"/>
</dbReference>
<dbReference type="Gene3D" id="2.120.10.80">
    <property type="entry name" value="Kelch-type beta propeller"/>
    <property type="match status" value="2"/>
</dbReference>
<protein>
    <recommendedName>
        <fullName evidence="5">Kelch repeat protein</fullName>
    </recommendedName>
</protein>
<dbReference type="Proteomes" id="UP000054771">
    <property type="component" value="Unassembled WGS sequence"/>
</dbReference>
<evidence type="ECO:0008006" key="5">
    <source>
        <dbReference type="Google" id="ProtNLM"/>
    </source>
</evidence>
<dbReference type="InterPro" id="IPR015915">
    <property type="entry name" value="Kelch-typ_b-propeller"/>
</dbReference>
<keyword evidence="2" id="KW-0408">Iron</keyword>
<keyword evidence="4" id="KW-1185">Reference proteome</keyword>
<name>A0A0U5C6D3_ASPCI</name>
<reference evidence="4" key="1">
    <citation type="journal article" date="2016" name="Genome Announc.">
        <title>Draft genome sequences of fungus Aspergillus calidoustus.</title>
        <authorList>
            <person name="Horn F."/>
            <person name="Linde J."/>
            <person name="Mattern D.J."/>
            <person name="Walther G."/>
            <person name="Guthke R."/>
            <person name="Scherlach K."/>
            <person name="Martin K."/>
            <person name="Brakhage A.A."/>
            <person name="Petzke L."/>
            <person name="Valiante V."/>
        </authorList>
    </citation>
    <scope>NUCLEOTIDE SEQUENCE [LARGE SCALE GENOMIC DNA]</scope>
    <source>
        <strain evidence="4">SF006504</strain>
    </source>
</reference>